<keyword evidence="2" id="KW-1185">Reference proteome</keyword>
<protein>
    <submittedName>
        <fullName evidence="1">Uncharacterized protein</fullName>
    </submittedName>
</protein>
<accession>A0ABR9V120</accession>
<sequence>MITVQVISRSSGKPATGKRVNISFDSLFRGMGREQRTDSRGQAHFSHDPGNGKVYVDGRTVYQGNLKGCIVVHV</sequence>
<comment type="caution">
    <text evidence="1">The sequence shown here is derived from an EMBL/GenBank/DDBJ whole genome shotgun (WGS) entry which is preliminary data.</text>
</comment>
<evidence type="ECO:0000313" key="2">
    <source>
        <dbReference type="Proteomes" id="UP000654604"/>
    </source>
</evidence>
<dbReference type="Proteomes" id="UP000654604">
    <property type="component" value="Unassembled WGS sequence"/>
</dbReference>
<reference evidence="1 2" key="1">
    <citation type="submission" date="2020-10" db="EMBL/GenBank/DDBJ databases">
        <authorList>
            <person name="Castelo-Branco R."/>
            <person name="Eusebio N."/>
            <person name="Adriana R."/>
            <person name="Vieira A."/>
            <person name="Brugerolle De Fraissinette N."/>
            <person name="Rezende De Castro R."/>
            <person name="Schneider M.P."/>
            <person name="Vasconcelos V."/>
            <person name="Leao P.N."/>
        </authorList>
    </citation>
    <scope>NUCLEOTIDE SEQUENCE [LARGE SCALE GENOMIC DNA]</scope>
    <source>
        <strain evidence="1 2">LEGE 03274</strain>
    </source>
</reference>
<proteinExistence type="predicted"/>
<organism evidence="1 2">
    <name type="scientific">Cyanobacterium stanieri LEGE 03274</name>
    <dbReference type="NCBI Taxonomy" id="1828756"/>
    <lineage>
        <taxon>Bacteria</taxon>
        <taxon>Bacillati</taxon>
        <taxon>Cyanobacteriota</taxon>
        <taxon>Cyanophyceae</taxon>
        <taxon>Oscillatoriophycideae</taxon>
        <taxon>Chroococcales</taxon>
        <taxon>Geminocystaceae</taxon>
        <taxon>Cyanobacterium</taxon>
    </lineage>
</organism>
<evidence type="ECO:0000313" key="1">
    <source>
        <dbReference type="EMBL" id="MBE9221583.1"/>
    </source>
</evidence>
<dbReference type="RefSeq" id="WP_193799775.1">
    <property type="nucleotide sequence ID" value="NZ_JADEWC010000004.1"/>
</dbReference>
<gene>
    <name evidence="1" type="ORF">IQ215_02630</name>
</gene>
<dbReference type="EMBL" id="JADEWC010000004">
    <property type="protein sequence ID" value="MBE9221583.1"/>
    <property type="molecule type" value="Genomic_DNA"/>
</dbReference>
<name>A0ABR9V120_9CHRO</name>